<dbReference type="GO" id="GO:0036424">
    <property type="term" value="F:L-phosphoserine phosphatase activity"/>
    <property type="evidence" value="ECO:0007669"/>
    <property type="project" value="TreeGrafter"/>
</dbReference>
<dbReference type="Proteomes" id="UP000295497">
    <property type="component" value="Chromosome"/>
</dbReference>
<dbReference type="GO" id="GO:0000287">
    <property type="term" value="F:magnesium ion binding"/>
    <property type="evidence" value="ECO:0007669"/>
    <property type="project" value="TreeGrafter"/>
</dbReference>
<evidence type="ECO:0000256" key="11">
    <source>
        <dbReference type="SAM" id="MobiDB-lite"/>
    </source>
</evidence>
<evidence type="ECO:0000256" key="2">
    <source>
        <dbReference type="ARBA" id="ARBA00005135"/>
    </source>
</evidence>
<evidence type="ECO:0000256" key="9">
    <source>
        <dbReference type="ARBA" id="ARBA00048138"/>
    </source>
</evidence>
<keyword evidence="12" id="KW-0449">Lipoprotein</keyword>
<dbReference type="InterPro" id="IPR050582">
    <property type="entry name" value="HAD-like_SerB"/>
</dbReference>
<dbReference type="GO" id="GO:0006564">
    <property type="term" value="P:L-serine biosynthetic process"/>
    <property type="evidence" value="ECO:0007669"/>
    <property type="project" value="UniProtKB-KW"/>
</dbReference>
<dbReference type="InterPro" id="IPR036412">
    <property type="entry name" value="HAD-like_sf"/>
</dbReference>
<dbReference type="SUPFAM" id="SSF56784">
    <property type="entry name" value="HAD-like"/>
    <property type="match status" value="1"/>
</dbReference>
<dbReference type="EC" id="3.1.3.3" evidence="3"/>
<organism evidence="12 13">
    <name type="scientific">Sorangium cellulosum</name>
    <name type="common">Polyangium cellulosum</name>
    <dbReference type="NCBI Taxonomy" id="56"/>
    <lineage>
        <taxon>Bacteria</taxon>
        <taxon>Pseudomonadati</taxon>
        <taxon>Myxococcota</taxon>
        <taxon>Polyangia</taxon>
        <taxon>Polyangiales</taxon>
        <taxon>Polyangiaceae</taxon>
        <taxon>Sorangium</taxon>
    </lineage>
</organism>
<evidence type="ECO:0000256" key="4">
    <source>
        <dbReference type="ARBA" id="ARBA00022605"/>
    </source>
</evidence>
<evidence type="ECO:0000256" key="10">
    <source>
        <dbReference type="ARBA" id="ARBA00048523"/>
    </source>
</evidence>
<keyword evidence="7" id="KW-0460">Magnesium</keyword>
<dbReference type="EMBL" id="CP012672">
    <property type="protein sequence ID" value="AUX31530.1"/>
    <property type="molecule type" value="Genomic_DNA"/>
</dbReference>
<proteinExistence type="predicted"/>
<feature type="compositionally biased region" description="Low complexity" evidence="11">
    <location>
        <begin position="37"/>
        <end position="47"/>
    </location>
</feature>
<dbReference type="RefSeq" id="WP_207217881.1">
    <property type="nucleotide sequence ID" value="NZ_CP012672.1"/>
</dbReference>
<keyword evidence="5" id="KW-0479">Metal-binding</keyword>
<evidence type="ECO:0000256" key="3">
    <source>
        <dbReference type="ARBA" id="ARBA00012640"/>
    </source>
</evidence>
<evidence type="ECO:0000256" key="5">
    <source>
        <dbReference type="ARBA" id="ARBA00022723"/>
    </source>
</evidence>
<evidence type="ECO:0000256" key="7">
    <source>
        <dbReference type="ARBA" id="ARBA00022842"/>
    </source>
</evidence>
<evidence type="ECO:0000256" key="8">
    <source>
        <dbReference type="ARBA" id="ARBA00023299"/>
    </source>
</evidence>
<dbReference type="PANTHER" id="PTHR43344:SF2">
    <property type="entry name" value="PHOSPHOSERINE PHOSPHATASE"/>
    <property type="match status" value="1"/>
</dbReference>
<gene>
    <name evidence="12" type="primary">nlpC</name>
    <name evidence="12" type="ORF">SOCE836_036610</name>
</gene>
<comment type="cofactor">
    <cofactor evidence="1">
        <name>Mg(2+)</name>
        <dbReference type="ChEBI" id="CHEBI:18420"/>
    </cofactor>
</comment>
<reference evidence="12 13" key="1">
    <citation type="submission" date="2015-09" db="EMBL/GenBank/DDBJ databases">
        <title>Sorangium comparison.</title>
        <authorList>
            <person name="Zaburannyi N."/>
            <person name="Bunk B."/>
            <person name="Overmann J."/>
            <person name="Mueller R."/>
        </authorList>
    </citation>
    <scope>NUCLEOTIDE SEQUENCE [LARGE SCALE GENOMIC DNA]</scope>
    <source>
        <strain evidence="12 13">So ce836</strain>
    </source>
</reference>
<protein>
    <recommendedName>
        <fullName evidence="3">phosphoserine phosphatase</fullName>
        <ecNumber evidence="3">3.1.3.3</ecNumber>
    </recommendedName>
</protein>
<evidence type="ECO:0000313" key="12">
    <source>
        <dbReference type="EMBL" id="AUX31530.1"/>
    </source>
</evidence>
<dbReference type="Pfam" id="PF12710">
    <property type="entry name" value="HAD"/>
    <property type="match status" value="1"/>
</dbReference>
<keyword evidence="6" id="KW-0378">Hydrolase</keyword>
<comment type="catalytic activity">
    <reaction evidence="9">
        <text>O-phospho-L-serine + H2O = L-serine + phosphate</text>
        <dbReference type="Rhea" id="RHEA:21208"/>
        <dbReference type="ChEBI" id="CHEBI:15377"/>
        <dbReference type="ChEBI" id="CHEBI:33384"/>
        <dbReference type="ChEBI" id="CHEBI:43474"/>
        <dbReference type="ChEBI" id="CHEBI:57524"/>
        <dbReference type="EC" id="3.1.3.3"/>
    </reaction>
</comment>
<keyword evidence="8" id="KW-0718">Serine biosynthesis</keyword>
<feature type="region of interest" description="Disordered" evidence="11">
    <location>
        <begin position="29"/>
        <end position="75"/>
    </location>
</feature>
<name>A0A4P2QN92_SORCE</name>
<comment type="pathway">
    <text evidence="2">Amino-acid biosynthesis; L-serine biosynthesis; L-serine from 3-phospho-D-glycerate: step 3/3.</text>
</comment>
<evidence type="ECO:0000256" key="6">
    <source>
        <dbReference type="ARBA" id="ARBA00022801"/>
    </source>
</evidence>
<feature type="compositionally biased region" description="Gly residues" evidence="11">
    <location>
        <begin position="48"/>
        <end position="68"/>
    </location>
</feature>
<comment type="catalytic activity">
    <reaction evidence="10">
        <text>O-phospho-D-serine + H2O = D-serine + phosphate</text>
        <dbReference type="Rhea" id="RHEA:24873"/>
        <dbReference type="ChEBI" id="CHEBI:15377"/>
        <dbReference type="ChEBI" id="CHEBI:35247"/>
        <dbReference type="ChEBI" id="CHEBI:43474"/>
        <dbReference type="ChEBI" id="CHEBI:58680"/>
        <dbReference type="EC" id="3.1.3.3"/>
    </reaction>
</comment>
<dbReference type="GO" id="GO:0005737">
    <property type="term" value="C:cytoplasm"/>
    <property type="evidence" value="ECO:0007669"/>
    <property type="project" value="TreeGrafter"/>
</dbReference>
<dbReference type="AlphaFoldDB" id="A0A4P2QN92"/>
<dbReference type="PANTHER" id="PTHR43344">
    <property type="entry name" value="PHOSPHOSERINE PHOSPHATASE"/>
    <property type="match status" value="1"/>
</dbReference>
<evidence type="ECO:0000256" key="1">
    <source>
        <dbReference type="ARBA" id="ARBA00001946"/>
    </source>
</evidence>
<evidence type="ECO:0000313" key="13">
    <source>
        <dbReference type="Proteomes" id="UP000295497"/>
    </source>
</evidence>
<dbReference type="InterPro" id="IPR023214">
    <property type="entry name" value="HAD_sf"/>
</dbReference>
<sequence>MLGRALKAHITALVVAPLSVLLLHCGGDESTEPVKNTTGSATTSSAATGGGDGGAAGGGGGGGDGGSGALPDLDPTLEWYGDNRQRLDAMIDEHGVSSPAYDPDRKPVAVFDWDNTVIKNDVGDATMFWMLRNDKILQPPDGNWAFTSPYLTAAAVSSLGEACGAAAEPGEPLPTSSMAACADEILSVYVDGETTGGDAAFDGYDRRTLEPAYAWFAQLGAGRAPDEIAAFAAAAIDENLAADEGAVQTIGTRAGLTAWLRIYAPIRDLIDVLQKNGFDVWVVSASPQFVVEPFAAKVNIAADRVIGIRQVTTEDGALTSNLQGCGPIPDGTNDGAGEFSGNSLITYIEGKRCWINQVIFGASGPAALEKNPDASQRQVFGAGDSDTDLSFLQDATGLRLAINRNKKELMCNAYRNYAGTWLINPMFIAPKGHLASGYPCSTTACVDEDGAAAPCLDEAGAVIPDQADNVY</sequence>
<keyword evidence="4" id="KW-0028">Amino-acid biosynthesis</keyword>
<dbReference type="Gene3D" id="3.40.50.1000">
    <property type="entry name" value="HAD superfamily/HAD-like"/>
    <property type="match status" value="2"/>
</dbReference>
<accession>A0A4P2QN92</accession>